<gene>
    <name evidence="2" type="ORF">FJT64_008661</name>
</gene>
<feature type="compositionally biased region" description="Low complexity" evidence="1">
    <location>
        <begin position="77"/>
        <end position="88"/>
    </location>
</feature>
<evidence type="ECO:0000313" key="3">
    <source>
        <dbReference type="Proteomes" id="UP000440578"/>
    </source>
</evidence>
<accession>A0A6A4VQB8</accession>
<name>A0A6A4VQB8_AMPAM</name>
<sequence length="116" mass="11393">MEQADGAPAPAAAPAAPVWPCAPRRGPPRPQGAPAAGAGRGSGAGYVMPASDVRLDDPGSAPDFSEQWSADLAAAMQKANENRAAAAAAGGGSETKPKGKKGRKGKSILISGGLSF</sequence>
<dbReference type="EMBL" id="VIIS01001736">
    <property type="protein sequence ID" value="KAF0293600.1"/>
    <property type="molecule type" value="Genomic_DNA"/>
</dbReference>
<keyword evidence="3" id="KW-1185">Reference proteome</keyword>
<feature type="compositionally biased region" description="Low complexity" evidence="1">
    <location>
        <begin position="107"/>
        <end position="116"/>
    </location>
</feature>
<feature type="compositionally biased region" description="Low complexity" evidence="1">
    <location>
        <begin position="1"/>
        <end position="24"/>
    </location>
</feature>
<comment type="caution">
    <text evidence="2">The sequence shown here is derived from an EMBL/GenBank/DDBJ whole genome shotgun (WGS) entry which is preliminary data.</text>
</comment>
<protein>
    <submittedName>
        <fullName evidence="2">Uncharacterized protein</fullName>
    </submittedName>
</protein>
<evidence type="ECO:0000256" key="1">
    <source>
        <dbReference type="SAM" id="MobiDB-lite"/>
    </source>
</evidence>
<proteinExistence type="predicted"/>
<reference evidence="2 3" key="1">
    <citation type="submission" date="2019-07" db="EMBL/GenBank/DDBJ databases">
        <title>Draft genome assembly of a fouling barnacle, Amphibalanus amphitrite (Darwin, 1854): The first reference genome for Thecostraca.</title>
        <authorList>
            <person name="Kim W."/>
        </authorList>
    </citation>
    <scope>NUCLEOTIDE SEQUENCE [LARGE SCALE GENOMIC DNA]</scope>
    <source>
        <strain evidence="2">SNU_AA5</strain>
        <tissue evidence="2">Soma without cirri and trophi</tissue>
    </source>
</reference>
<evidence type="ECO:0000313" key="2">
    <source>
        <dbReference type="EMBL" id="KAF0293600.1"/>
    </source>
</evidence>
<dbReference type="Proteomes" id="UP000440578">
    <property type="component" value="Unassembled WGS sequence"/>
</dbReference>
<feature type="region of interest" description="Disordered" evidence="1">
    <location>
        <begin position="1"/>
        <end position="65"/>
    </location>
</feature>
<feature type="region of interest" description="Disordered" evidence="1">
    <location>
        <begin position="77"/>
        <end position="116"/>
    </location>
</feature>
<dbReference type="AlphaFoldDB" id="A0A6A4VQB8"/>
<organism evidence="2 3">
    <name type="scientific">Amphibalanus amphitrite</name>
    <name type="common">Striped barnacle</name>
    <name type="synonym">Balanus amphitrite</name>
    <dbReference type="NCBI Taxonomy" id="1232801"/>
    <lineage>
        <taxon>Eukaryota</taxon>
        <taxon>Metazoa</taxon>
        <taxon>Ecdysozoa</taxon>
        <taxon>Arthropoda</taxon>
        <taxon>Crustacea</taxon>
        <taxon>Multicrustacea</taxon>
        <taxon>Cirripedia</taxon>
        <taxon>Thoracica</taxon>
        <taxon>Thoracicalcarea</taxon>
        <taxon>Balanomorpha</taxon>
        <taxon>Balanoidea</taxon>
        <taxon>Balanidae</taxon>
        <taxon>Amphibalaninae</taxon>
        <taxon>Amphibalanus</taxon>
    </lineage>
</organism>